<name>A0A9W9MCR0_9EURO</name>
<organism evidence="1 2">
    <name type="scientific">Penicillium cinerascens</name>
    <dbReference type="NCBI Taxonomy" id="70096"/>
    <lineage>
        <taxon>Eukaryota</taxon>
        <taxon>Fungi</taxon>
        <taxon>Dikarya</taxon>
        <taxon>Ascomycota</taxon>
        <taxon>Pezizomycotina</taxon>
        <taxon>Eurotiomycetes</taxon>
        <taxon>Eurotiomycetidae</taxon>
        <taxon>Eurotiales</taxon>
        <taxon>Aspergillaceae</taxon>
        <taxon>Penicillium</taxon>
    </lineage>
</organism>
<sequence length="96" mass="10795">MVRDMKFRPYQIIKAHPLGTYVLAEPSGRVLRNLIYRNRLIQAYIDDPSQLYSEPLTLVGWPLIGAPRRCAGGDRRYRYGGGTVFGVGIDPTEDVG</sequence>
<accession>A0A9W9MCR0</accession>
<comment type="caution">
    <text evidence="1">The sequence shown here is derived from an EMBL/GenBank/DDBJ whole genome shotgun (WGS) entry which is preliminary data.</text>
</comment>
<gene>
    <name evidence="1" type="ORF">N7498_008925</name>
</gene>
<reference evidence="1" key="2">
    <citation type="journal article" date="2023" name="IMA Fungus">
        <title>Comparative genomic study of the Penicillium genus elucidates a diverse pangenome and 15 lateral gene transfer events.</title>
        <authorList>
            <person name="Petersen C."/>
            <person name="Sorensen T."/>
            <person name="Nielsen M.R."/>
            <person name="Sondergaard T.E."/>
            <person name="Sorensen J.L."/>
            <person name="Fitzpatrick D.A."/>
            <person name="Frisvad J.C."/>
            <person name="Nielsen K.L."/>
        </authorList>
    </citation>
    <scope>NUCLEOTIDE SEQUENCE</scope>
    <source>
        <strain evidence="1">IBT 15544</strain>
    </source>
</reference>
<evidence type="ECO:0000313" key="1">
    <source>
        <dbReference type="EMBL" id="KAJ5195487.1"/>
    </source>
</evidence>
<dbReference type="GeneID" id="83183288"/>
<protein>
    <submittedName>
        <fullName evidence="1">Uncharacterized protein</fullName>
    </submittedName>
</protein>
<keyword evidence="2" id="KW-1185">Reference proteome</keyword>
<dbReference type="EMBL" id="JAPQKR010000015">
    <property type="protein sequence ID" value="KAJ5195487.1"/>
    <property type="molecule type" value="Genomic_DNA"/>
</dbReference>
<dbReference type="RefSeq" id="XP_058305975.1">
    <property type="nucleotide sequence ID" value="XM_058455987.1"/>
</dbReference>
<dbReference type="AlphaFoldDB" id="A0A9W9MCR0"/>
<reference evidence="1" key="1">
    <citation type="submission" date="2022-12" db="EMBL/GenBank/DDBJ databases">
        <authorList>
            <person name="Petersen C."/>
        </authorList>
    </citation>
    <scope>NUCLEOTIDE SEQUENCE</scope>
    <source>
        <strain evidence="1">IBT 15544</strain>
    </source>
</reference>
<proteinExistence type="predicted"/>
<dbReference type="OrthoDB" id="4206249at2759"/>
<evidence type="ECO:0000313" key="2">
    <source>
        <dbReference type="Proteomes" id="UP001150904"/>
    </source>
</evidence>
<dbReference type="Proteomes" id="UP001150904">
    <property type="component" value="Unassembled WGS sequence"/>
</dbReference>